<sequence length="52" mass="6193">MMLAPSAVGCWPWLRGRLMRPEDHRGQQDDTYRDLLIHDPELQAETLARLFW</sequence>
<gene>
    <name evidence="1" type="ORF">WQQ_30950</name>
</gene>
<dbReference type="STRING" id="1172194.WQQ_30950"/>
<dbReference type="AlphaFoldDB" id="I8T726"/>
<keyword evidence="2" id="KW-1185">Reference proteome</keyword>
<evidence type="ECO:0000313" key="1">
    <source>
        <dbReference type="EMBL" id="EIT69513.1"/>
    </source>
</evidence>
<reference evidence="1 2" key="1">
    <citation type="journal article" date="2012" name="J. Bacteriol.">
        <title>Genome Sequence of n-Alkane-Degrading Hydrocarboniphaga effusa Strain AP103T (ATCC BAA-332T).</title>
        <authorList>
            <person name="Chang H.K."/>
            <person name="Zylstra G.J."/>
            <person name="Chae J.C."/>
        </authorList>
    </citation>
    <scope>NUCLEOTIDE SEQUENCE [LARGE SCALE GENOMIC DNA]</scope>
    <source>
        <strain evidence="1 2">AP103</strain>
    </source>
</reference>
<protein>
    <submittedName>
        <fullName evidence="1">Uncharacterized protein</fullName>
    </submittedName>
</protein>
<name>I8T726_9GAMM</name>
<accession>I8T726</accession>
<evidence type="ECO:0000313" key="2">
    <source>
        <dbReference type="Proteomes" id="UP000003704"/>
    </source>
</evidence>
<dbReference type="RefSeq" id="WP_007186034.1">
    <property type="nucleotide sequence ID" value="NZ_AKGD01000002.1"/>
</dbReference>
<dbReference type="EMBL" id="AKGD01000002">
    <property type="protein sequence ID" value="EIT69513.1"/>
    <property type="molecule type" value="Genomic_DNA"/>
</dbReference>
<proteinExistence type="predicted"/>
<comment type="caution">
    <text evidence="1">The sequence shown here is derived from an EMBL/GenBank/DDBJ whole genome shotgun (WGS) entry which is preliminary data.</text>
</comment>
<dbReference type="Proteomes" id="UP000003704">
    <property type="component" value="Unassembled WGS sequence"/>
</dbReference>
<organism evidence="1 2">
    <name type="scientific">Hydrocarboniphaga effusa AP103</name>
    <dbReference type="NCBI Taxonomy" id="1172194"/>
    <lineage>
        <taxon>Bacteria</taxon>
        <taxon>Pseudomonadati</taxon>
        <taxon>Pseudomonadota</taxon>
        <taxon>Gammaproteobacteria</taxon>
        <taxon>Nevskiales</taxon>
        <taxon>Nevskiaceae</taxon>
        <taxon>Hydrocarboniphaga</taxon>
    </lineage>
</organism>